<evidence type="ECO:0000313" key="2">
    <source>
        <dbReference type="Proteomes" id="UP000054805"/>
    </source>
</evidence>
<proteinExistence type="predicted"/>
<comment type="caution">
    <text evidence="1">The sequence shown here is derived from an EMBL/GenBank/DDBJ whole genome shotgun (WGS) entry which is preliminary data.</text>
</comment>
<organism evidence="1 2">
    <name type="scientific">Trichinella pseudospiralis</name>
    <name type="common">Parasitic roundworm</name>
    <dbReference type="NCBI Taxonomy" id="6337"/>
    <lineage>
        <taxon>Eukaryota</taxon>
        <taxon>Metazoa</taxon>
        <taxon>Ecdysozoa</taxon>
        <taxon>Nematoda</taxon>
        <taxon>Enoplea</taxon>
        <taxon>Dorylaimia</taxon>
        <taxon>Trichinellida</taxon>
        <taxon>Trichinellidae</taxon>
        <taxon>Trichinella</taxon>
    </lineage>
</organism>
<keyword evidence="2" id="KW-1185">Reference proteome</keyword>
<evidence type="ECO:0000313" key="1">
    <source>
        <dbReference type="EMBL" id="KRY97920.1"/>
    </source>
</evidence>
<accession>A0A0V1GIB9</accession>
<name>A0A0V1GIB9_TRIPS</name>
<protein>
    <submittedName>
        <fullName evidence="1">Uncharacterized protein</fullName>
    </submittedName>
</protein>
<reference evidence="1 2" key="1">
    <citation type="submission" date="2015-01" db="EMBL/GenBank/DDBJ databases">
        <title>Evolution of Trichinella species and genotypes.</title>
        <authorList>
            <person name="Korhonen P.K."/>
            <person name="Edoardo P."/>
            <person name="Giuseppe L.R."/>
            <person name="Gasser R.B."/>
        </authorList>
    </citation>
    <scope>NUCLEOTIDE SEQUENCE [LARGE SCALE GENOMIC DNA]</scope>
    <source>
        <strain evidence="1">ISS588</strain>
    </source>
</reference>
<dbReference type="Proteomes" id="UP000054805">
    <property type="component" value="Unassembled WGS sequence"/>
</dbReference>
<gene>
    <name evidence="1" type="ORF">T4B_13937</name>
</gene>
<dbReference type="EMBL" id="JYDS01002064">
    <property type="protein sequence ID" value="KRY97920.1"/>
    <property type="molecule type" value="Genomic_DNA"/>
</dbReference>
<sequence>MAKNLFSKFQLFLIATSLYCNIIAFWKVSREVCNQGKPE</sequence>
<dbReference type="AlphaFoldDB" id="A0A0V1GIB9"/>